<dbReference type="Proteomes" id="UP000239554">
    <property type="component" value="Chromosome"/>
</dbReference>
<dbReference type="RefSeq" id="WP_104457481.1">
    <property type="nucleotide sequence ID" value="NZ_CP026399.1"/>
</dbReference>
<gene>
    <name evidence="1" type="ORF">C3F40_07305</name>
</gene>
<proteinExistence type="predicted"/>
<protein>
    <submittedName>
        <fullName evidence="1">Uncharacterized protein</fullName>
    </submittedName>
</protein>
<evidence type="ECO:0000313" key="1">
    <source>
        <dbReference type="EMBL" id="AUY01624.1"/>
    </source>
</evidence>
<sequence>MNNQMQRKVVFGDEAIANVSKYGISENALQAAIEDGLMEIRQSTDLDAKTDPGSRAWGAVIRGLRRELLTDSEEWSFSFVSGLNLTHNKDKGLNILVMSGDKYTGLLDGNPKSKNPKGAATEVLVGENYELFNPEKGISPIVASEPVDSMINFVLLYFFDYGNKEVRYELSIPDGMSNSAGKTRIASWKERYIFEAIPFVNKVIPLKEEFNETPAFTVIRNE</sequence>
<reference evidence="1 2" key="1">
    <citation type="journal article" date="2018" name="MBio">
        <title>Genomic Analysis of Hospital Plumbing Reveals Diverse Reservoir of Bacterial Plasmids Conferring Carbapenem Resistance.</title>
        <authorList>
            <consortium name="NISC Comparative Sequencing Program"/>
            <person name="Weingarten R.A."/>
            <person name="Johnson R.C."/>
            <person name="Conlan S."/>
            <person name="Ramsburg A.M."/>
            <person name="Dekker J.P."/>
            <person name="Lau A.F."/>
            <person name="Khil P."/>
            <person name="Odom R.T."/>
            <person name="Deming C."/>
            <person name="Park M."/>
            <person name="Thomas P.J."/>
            <person name="Henderson D.K."/>
            <person name="Palmore T.N."/>
            <person name="Segre J.A."/>
            <person name="Frank K.M."/>
        </authorList>
    </citation>
    <scope>NUCLEOTIDE SEQUENCE [LARGE SCALE GENOMIC DNA]</scope>
    <source>
        <strain evidence="1 2">ECONIH4</strain>
    </source>
</reference>
<name>A0A2L0J471_ECOLX</name>
<organism evidence="1 2">
    <name type="scientific">Escherichia coli</name>
    <dbReference type="NCBI Taxonomy" id="562"/>
    <lineage>
        <taxon>Bacteria</taxon>
        <taxon>Pseudomonadati</taxon>
        <taxon>Pseudomonadota</taxon>
        <taxon>Gammaproteobacteria</taxon>
        <taxon>Enterobacterales</taxon>
        <taxon>Enterobacteriaceae</taxon>
        <taxon>Escherichia</taxon>
    </lineage>
</organism>
<accession>A0A2L0J471</accession>
<dbReference type="AlphaFoldDB" id="A0A2L0J471"/>
<evidence type="ECO:0000313" key="2">
    <source>
        <dbReference type="Proteomes" id="UP000239554"/>
    </source>
</evidence>
<dbReference type="EMBL" id="CP026399">
    <property type="protein sequence ID" value="AUY01624.1"/>
    <property type="molecule type" value="Genomic_DNA"/>
</dbReference>